<organism evidence="3 4">
    <name type="scientific">Solirubrobacter ginsenosidimutans</name>
    <dbReference type="NCBI Taxonomy" id="490573"/>
    <lineage>
        <taxon>Bacteria</taxon>
        <taxon>Bacillati</taxon>
        <taxon>Actinomycetota</taxon>
        <taxon>Thermoleophilia</taxon>
        <taxon>Solirubrobacterales</taxon>
        <taxon>Solirubrobacteraceae</taxon>
        <taxon>Solirubrobacter</taxon>
    </lineage>
</organism>
<keyword evidence="3" id="KW-0255">Endonuclease</keyword>
<dbReference type="EMBL" id="JAPDOD010000034">
    <property type="protein sequence ID" value="MDA0164509.1"/>
    <property type="molecule type" value="Genomic_DNA"/>
</dbReference>
<accession>A0A9X3MXG3</accession>
<keyword evidence="1" id="KW-1133">Transmembrane helix</keyword>
<dbReference type="RefSeq" id="WP_270043762.1">
    <property type="nucleotide sequence ID" value="NZ_JAPDOD010000034.1"/>
</dbReference>
<keyword evidence="3" id="KW-0540">Nuclease</keyword>
<dbReference type="Pfam" id="PF03372">
    <property type="entry name" value="Exo_endo_phos"/>
    <property type="match status" value="1"/>
</dbReference>
<proteinExistence type="predicted"/>
<sequence length="314" mass="33579">MRNVVAVVVALPWVVWAGVRTLGFELPYPFVALLAFTPYAALSSPVPVVAALLLRRWVVAGVAGVAVAAFALALVPRAVGGPEPEADGPRLVVMTSNLYLGQADARAVMRIAREHDVDVWSLQELRPGLVRKLDRAGAKTLFPDRVLDPRERASGSGVLSRTPLAVVDTAPNRQGHAEPEVSLKVAGAPPVRIKAVHPAPPVNPTAAPLWRGALEALPSSDGRGDVQILAGDFNATLDHPELRALLGRGYTDAADAAGKGFTSTWPWLRRTRALPLTIDHILVDKRVTVEKVTVVRVPGSDHRAVIAVLRLPRQ</sequence>
<gene>
    <name evidence="3" type="ORF">OM076_29835</name>
</gene>
<comment type="caution">
    <text evidence="3">The sequence shown here is derived from an EMBL/GenBank/DDBJ whole genome shotgun (WGS) entry which is preliminary data.</text>
</comment>
<protein>
    <submittedName>
        <fullName evidence="3">Endonuclease/exonuclease/phosphatase family protein</fullName>
    </submittedName>
</protein>
<keyword evidence="1" id="KW-0812">Transmembrane</keyword>
<dbReference type="InterPro" id="IPR036691">
    <property type="entry name" value="Endo/exonu/phosph_ase_sf"/>
</dbReference>
<feature type="transmembrane region" description="Helical" evidence="1">
    <location>
        <begin position="57"/>
        <end position="75"/>
    </location>
</feature>
<dbReference type="AlphaFoldDB" id="A0A9X3MXG3"/>
<evidence type="ECO:0000313" key="4">
    <source>
        <dbReference type="Proteomes" id="UP001149140"/>
    </source>
</evidence>
<feature type="transmembrane region" description="Helical" evidence="1">
    <location>
        <begin position="27"/>
        <end position="50"/>
    </location>
</feature>
<evidence type="ECO:0000259" key="2">
    <source>
        <dbReference type="Pfam" id="PF03372"/>
    </source>
</evidence>
<reference evidence="3" key="1">
    <citation type="submission" date="2022-10" db="EMBL/GenBank/DDBJ databases">
        <title>The WGS of Solirubrobacter ginsenosidimutans DSM 21036.</title>
        <authorList>
            <person name="Jiang Z."/>
        </authorList>
    </citation>
    <scope>NUCLEOTIDE SEQUENCE</scope>
    <source>
        <strain evidence="3">DSM 21036</strain>
    </source>
</reference>
<name>A0A9X3MXG3_9ACTN</name>
<keyword evidence="3" id="KW-0378">Hydrolase</keyword>
<feature type="domain" description="Endonuclease/exonuclease/phosphatase" evidence="2">
    <location>
        <begin position="94"/>
        <end position="302"/>
    </location>
</feature>
<evidence type="ECO:0000256" key="1">
    <source>
        <dbReference type="SAM" id="Phobius"/>
    </source>
</evidence>
<dbReference type="Proteomes" id="UP001149140">
    <property type="component" value="Unassembled WGS sequence"/>
</dbReference>
<evidence type="ECO:0000313" key="3">
    <source>
        <dbReference type="EMBL" id="MDA0164509.1"/>
    </source>
</evidence>
<dbReference type="Gene3D" id="3.60.10.10">
    <property type="entry name" value="Endonuclease/exonuclease/phosphatase"/>
    <property type="match status" value="1"/>
</dbReference>
<dbReference type="SUPFAM" id="SSF56219">
    <property type="entry name" value="DNase I-like"/>
    <property type="match status" value="1"/>
</dbReference>
<keyword evidence="4" id="KW-1185">Reference proteome</keyword>
<keyword evidence="1" id="KW-0472">Membrane</keyword>
<dbReference type="GO" id="GO:0004519">
    <property type="term" value="F:endonuclease activity"/>
    <property type="evidence" value="ECO:0007669"/>
    <property type="project" value="UniProtKB-KW"/>
</dbReference>
<dbReference type="InterPro" id="IPR005135">
    <property type="entry name" value="Endo/exonuclease/phosphatase"/>
</dbReference>